<evidence type="ECO:0000259" key="6">
    <source>
        <dbReference type="PROSITE" id="PS51034"/>
    </source>
</evidence>
<keyword evidence="3" id="KW-1015">Disulfide bond</keyword>
<dbReference type="InterPro" id="IPR001507">
    <property type="entry name" value="ZP_dom"/>
</dbReference>
<feature type="region of interest" description="Disordered" evidence="4">
    <location>
        <begin position="493"/>
        <end position="523"/>
    </location>
</feature>
<keyword evidence="5" id="KW-1133">Transmembrane helix</keyword>
<feature type="domain" description="ZP" evidence="6">
    <location>
        <begin position="156"/>
        <end position="395"/>
    </location>
</feature>
<dbReference type="PANTHER" id="PTHR22907">
    <property type="entry name" value="GH04558P"/>
    <property type="match status" value="1"/>
</dbReference>
<dbReference type="Pfam" id="PF00100">
    <property type="entry name" value="Zona_pellucida"/>
    <property type="match status" value="1"/>
</dbReference>
<keyword evidence="1" id="KW-0193">Cuticle</keyword>
<accession>A0A6A0GYG6</accession>
<dbReference type="InterPro" id="IPR055355">
    <property type="entry name" value="ZP-C"/>
</dbReference>
<proteinExistence type="predicted"/>
<dbReference type="GO" id="GO:0042302">
    <property type="term" value="F:structural constituent of cuticle"/>
    <property type="evidence" value="ECO:0007669"/>
    <property type="project" value="UniProtKB-KW"/>
</dbReference>
<feature type="transmembrane region" description="Helical" evidence="5">
    <location>
        <begin position="459"/>
        <end position="486"/>
    </location>
</feature>
<keyword evidence="2" id="KW-0732">Signal</keyword>
<dbReference type="InterPro" id="IPR051962">
    <property type="entry name" value="Cuticlin"/>
</dbReference>
<dbReference type="InterPro" id="IPR056953">
    <property type="entry name" value="CUT_N"/>
</dbReference>
<organism evidence="7">
    <name type="scientific">Hyalella azteca</name>
    <name type="common">Amphipod</name>
    <dbReference type="NCBI Taxonomy" id="294128"/>
    <lineage>
        <taxon>Eukaryota</taxon>
        <taxon>Metazoa</taxon>
        <taxon>Ecdysozoa</taxon>
        <taxon>Arthropoda</taxon>
        <taxon>Crustacea</taxon>
        <taxon>Multicrustacea</taxon>
        <taxon>Malacostraca</taxon>
        <taxon>Eumalacostraca</taxon>
        <taxon>Peracarida</taxon>
        <taxon>Amphipoda</taxon>
        <taxon>Senticaudata</taxon>
        <taxon>Talitrida</taxon>
        <taxon>Talitroidea</taxon>
        <taxon>Hyalellidae</taxon>
        <taxon>Hyalella</taxon>
    </lineage>
</organism>
<protein>
    <recommendedName>
        <fullName evidence="6">ZP domain-containing protein</fullName>
    </recommendedName>
</protein>
<reference evidence="7" key="1">
    <citation type="submission" date="2014-08" db="EMBL/GenBank/DDBJ databases">
        <authorList>
            <person name="Murali S."/>
            <person name="Richards S."/>
            <person name="Bandaranaike D."/>
            <person name="Bellair M."/>
            <person name="Blankenburg K."/>
            <person name="Chao H."/>
            <person name="Dinh H."/>
            <person name="Doddapaneni H."/>
            <person name="Dugan-Rocha S."/>
            <person name="Elkadiri S."/>
            <person name="Gnanaolivu R."/>
            <person name="Hughes D."/>
            <person name="Lee S."/>
            <person name="Li M."/>
            <person name="Ming W."/>
            <person name="Munidasa M."/>
            <person name="Muniz J."/>
            <person name="Nguyen L."/>
            <person name="Osuji N."/>
            <person name="Pu L.-L."/>
            <person name="Puazo M."/>
            <person name="Skinner E."/>
            <person name="Qu C."/>
            <person name="Quiroz J."/>
            <person name="Raj R."/>
            <person name="Weissenberger G."/>
            <person name="Xin Y."/>
            <person name="Zou X."/>
            <person name="Han Y."/>
            <person name="Worley K."/>
            <person name="Muzny D."/>
            <person name="Gibbs R."/>
        </authorList>
    </citation>
    <scope>NUCLEOTIDE SEQUENCE</scope>
    <source>
        <strain evidence="7">HAZT.00-mixed</strain>
        <tissue evidence="7">Whole organism</tissue>
    </source>
</reference>
<evidence type="ECO:0000313" key="7">
    <source>
        <dbReference type="EMBL" id="KAA0191910.1"/>
    </source>
</evidence>
<keyword evidence="5" id="KW-0472">Membrane</keyword>
<dbReference type="InterPro" id="IPR042235">
    <property type="entry name" value="ZP-C_dom"/>
</dbReference>
<comment type="caution">
    <text evidence="7">The sequence shown here is derived from an EMBL/GenBank/DDBJ whole genome shotgun (WGS) entry which is preliminary data.</text>
</comment>
<dbReference type="AlphaFoldDB" id="A0A6A0GYG6"/>
<evidence type="ECO:0000256" key="5">
    <source>
        <dbReference type="SAM" id="Phobius"/>
    </source>
</evidence>
<dbReference type="Pfam" id="PF25057">
    <property type="entry name" value="CUT_N"/>
    <property type="match status" value="1"/>
</dbReference>
<dbReference type="PROSITE" id="PS51034">
    <property type="entry name" value="ZP_2"/>
    <property type="match status" value="1"/>
</dbReference>
<dbReference type="SMART" id="SM00241">
    <property type="entry name" value="ZP"/>
    <property type="match status" value="1"/>
</dbReference>
<keyword evidence="5" id="KW-0812">Transmembrane</keyword>
<dbReference type="PANTHER" id="PTHR22907:SF46">
    <property type="entry name" value="ZP DOMAIN-CONTAINING PROTEIN"/>
    <property type="match status" value="1"/>
</dbReference>
<evidence type="ECO:0000256" key="4">
    <source>
        <dbReference type="SAM" id="MobiDB-lite"/>
    </source>
</evidence>
<dbReference type="Proteomes" id="UP000711488">
    <property type="component" value="Unassembled WGS sequence"/>
</dbReference>
<dbReference type="Gene3D" id="2.60.40.4100">
    <property type="entry name" value="Zona pellucida, ZP-C domain"/>
    <property type="match status" value="1"/>
</dbReference>
<evidence type="ECO:0000256" key="2">
    <source>
        <dbReference type="ARBA" id="ARBA00022729"/>
    </source>
</evidence>
<reference evidence="7" key="3">
    <citation type="submission" date="2019-06" db="EMBL/GenBank/DDBJ databases">
        <authorList>
            <person name="Poynton C."/>
            <person name="Hasenbein S."/>
            <person name="Benoit J.B."/>
            <person name="Sepulveda M.S."/>
            <person name="Poelchau M.F."/>
            <person name="Murali S.C."/>
            <person name="Chen S."/>
            <person name="Glastad K.M."/>
            <person name="Werren J.H."/>
            <person name="Vineis J.H."/>
            <person name="Bowen J.L."/>
            <person name="Friedrich M."/>
            <person name="Jones J."/>
            <person name="Robertson H.M."/>
            <person name="Feyereisen R."/>
            <person name="Mechler-Hickson A."/>
            <person name="Mathers N."/>
            <person name="Lee C.E."/>
            <person name="Colbourne J.K."/>
            <person name="Biales A."/>
            <person name="Johnston J.S."/>
            <person name="Wellborn G.A."/>
            <person name="Rosendale A.J."/>
            <person name="Cridge A.G."/>
            <person name="Munoz-Torres M.C."/>
            <person name="Bain P.A."/>
            <person name="Manny A.R."/>
            <person name="Major K.M."/>
            <person name="Lambert F.N."/>
            <person name="Vulpe C.D."/>
            <person name="Tuck P."/>
            <person name="Blalock B.J."/>
            <person name="Lin Y.-Y."/>
            <person name="Smith M.E."/>
            <person name="Ochoa-Acuna H."/>
            <person name="Chen M.-J.M."/>
            <person name="Childers C.P."/>
            <person name="Qu J."/>
            <person name="Dugan S."/>
            <person name="Lee S.L."/>
            <person name="Chao H."/>
            <person name="Dinh H."/>
            <person name="Han Y."/>
            <person name="Doddapaneni H."/>
            <person name="Worley K.C."/>
            <person name="Muzny D.M."/>
            <person name="Gibbs R.A."/>
            <person name="Richards S."/>
        </authorList>
    </citation>
    <scope>NUCLEOTIDE SEQUENCE</scope>
    <source>
        <strain evidence="7">HAZT.00-mixed</strain>
        <tissue evidence="7">Whole organism</tissue>
    </source>
</reference>
<evidence type="ECO:0000256" key="1">
    <source>
        <dbReference type="ARBA" id="ARBA00022460"/>
    </source>
</evidence>
<dbReference type="EMBL" id="JQDR03012009">
    <property type="protein sequence ID" value="KAA0191910.1"/>
    <property type="molecule type" value="Genomic_DNA"/>
</dbReference>
<gene>
    <name evidence="7" type="ORF">HAZT_HAZT004727</name>
</gene>
<name>A0A6A0GYG6_HYAAZ</name>
<sequence>MDDEGKCYCPHERGFYVDDNGNCALCRTDLGFILTDDGLCICDPSKGYIVTPAGVCDCPIPMIKDEAGVCVLGTPPPLPPGCVRNEDCSTDRMCERGACVPPCGFDPCAKYALCIDANHTAICVCIAGYSGDPYKENGCKPTFARTDFPRPDMVVNCLADGVQVDINVGDPGFNGVMYVKGYSKNEECRKLIKPDVDVGTIDFKVKFNTCGLIHEDGLARFILVLQKHPKLVTYKAQAYHIKCTYNTGEKTIAIGFNVSMLTTAGTIANTGPPPTCLMKITDQYGGDITRAEIGDLLRLRVIVEPSHIYGGFARSCVALTSGDGEDIDYQVTDERGCASDPAVFEEWQLDQDKALVANFNAFKFPSSNSIRFQCNVRVCFGKCQPVNCDGYDAFGKRRRRQAAEEDAEIFFEDESTYDSQLREINVYSQSILTIESRTGRLTAPQEVQTGPDEVCVSKWGFIIALVITALLALVAVAVAVSCWLMAYRSKPKHSGPLPHPAGFPNPLFTTPQPLAEPSPDYLS</sequence>
<reference evidence="7" key="2">
    <citation type="journal article" date="2018" name="Environ. Sci. Technol.">
        <title>The Toxicogenome of Hyalella azteca: A Model for Sediment Ecotoxicology and Evolutionary Toxicology.</title>
        <authorList>
            <person name="Poynton H.C."/>
            <person name="Hasenbein S."/>
            <person name="Benoit J.B."/>
            <person name="Sepulveda M.S."/>
            <person name="Poelchau M.F."/>
            <person name="Hughes D.S.T."/>
            <person name="Murali S.C."/>
            <person name="Chen S."/>
            <person name="Glastad K.M."/>
            <person name="Goodisman M.A.D."/>
            <person name="Werren J.H."/>
            <person name="Vineis J.H."/>
            <person name="Bowen J.L."/>
            <person name="Friedrich M."/>
            <person name="Jones J."/>
            <person name="Robertson H.M."/>
            <person name="Feyereisen R."/>
            <person name="Mechler-Hickson A."/>
            <person name="Mathers N."/>
            <person name="Lee C.E."/>
            <person name="Colbourne J.K."/>
            <person name="Biales A."/>
            <person name="Johnston J.S."/>
            <person name="Wellborn G.A."/>
            <person name="Rosendale A.J."/>
            <person name="Cridge A.G."/>
            <person name="Munoz-Torres M.C."/>
            <person name="Bain P.A."/>
            <person name="Manny A.R."/>
            <person name="Major K.M."/>
            <person name="Lambert F.N."/>
            <person name="Vulpe C.D."/>
            <person name="Tuck P."/>
            <person name="Blalock B.J."/>
            <person name="Lin Y.Y."/>
            <person name="Smith M.E."/>
            <person name="Ochoa-Acuna H."/>
            <person name="Chen M.M."/>
            <person name="Childers C.P."/>
            <person name="Qu J."/>
            <person name="Dugan S."/>
            <person name="Lee S.L."/>
            <person name="Chao H."/>
            <person name="Dinh H."/>
            <person name="Han Y."/>
            <person name="Doddapaneni H."/>
            <person name="Worley K.C."/>
            <person name="Muzny D.M."/>
            <person name="Gibbs R.A."/>
            <person name="Richards S."/>
        </authorList>
    </citation>
    <scope>NUCLEOTIDE SEQUENCE</scope>
    <source>
        <strain evidence="7">HAZT.00-mixed</strain>
        <tissue evidence="7">Whole organism</tissue>
    </source>
</reference>
<evidence type="ECO:0000256" key="3">
    <source>
        <dbReference type="ARBA" id="ARBA00023157"/>
    </source>
</evidence>